<evidence type="ECO:0000313" key="3">
    <source>
        <dbReference type="Proteomes" id="UP000070383"/>
    </source>
</evidence>
<reference evidence="3" key="1">
    <citation type="submission" date="2016-01" db="EMBL/GenBank/DDBJ databases">
        <authorList>
            <person name="Mitreva M."/>
            <person name="Pepin K.H."/>
            <person name="Mihindukulasuriya K.A."/>
            <person name="Fulton R."/>
            <person name="Fronick C."/>
            <person name="O'Laughlin M."/>
            <person name="Miner T."/>
            <person name="Herter B."/>
            <person name="Rosa B.A."/>
            <person name="Cordes M."/>
            <person name="Tomlinson C."/>
            <person name="Wollam A."/>
            <person name="Palsikar V.B."/>
            <person name="Mardis E.R."/>
            <person name="Wilson R.K."/>
        </authorList>
    </citation>
    <scope>NUCLEOTIDE SEQUENCE [LARGE SCALE GENOMIC DNA]</scope>
    <source>
        <strain evidence="3">MJR8151</strain>
    </source>
</reference>
<dbReference type="RefSeq" id="WP_060929698.1">
    <property type="nucleotide sequence ID" value="NZ_KQ955286.1"/>
</dbReference>
<dbReference type="EMBL" id="LRPM01000055">
    <property type="protein sequence ID" value="KWZ77320.1"/>
    <property type="molecule type" value="Genomic_DNA"/>
</dbReference>
<keyword evidence="1" id="KW-1133">Transmembrane helix</keyword>
<name>A0A133KCR5_9FIRM</name>
<sequence>MKSKKTIGIILIILIIASIILIPKIYKTDDSVPTNKEFVEALDKYIDKDQKDILEKVLDAKYKPGLYLYEFNQEDLNFKIYKFISPDNRILTYDGSDIITITDGKYNYFASQVRKNYIKRDLKDLKDFNKDIREDNILSIGQFIDPHNKLYPDLDIRKEGEYSIIENERCFYKFDQNGVLVEDRGLSGGEDYTEKLVNYDGDFDKYYDKYLEEILSYEEVNDIGEVSPK</sequence>
<comment type="caution">
    <text evidence="2">The sequence shown here is derived from an EMBL/GenBank/DDBJ whole genome shotgun (WGS) entry which is preliminary data.</text>
</comment>
<protein>
    <submittedName>
        <fullName evidence="2">Uncharacterized protein</fullName>
    </submittedName>
</protein>
<evidence type="ECO:0000313" key="2">
    <source>
        <dbReference type="EMBL" id="KWZ77320.1"/>
    </source>
</evidence>
<dbReference type="AlphaFoldDB" id="A0A133KCR5"/>
<gene>
    <name evidence="2" type="ORF">HMPREF3200_01496</name>
</gene>
<feature type="transmembrane region" description="Helical" evidence="1">
    <location>
        <begin position="7"/>
        <end position="26"/>
    </location>
</feature>
<keyword evidence="1" id="KW-0472">Membrane</keyword>
<keyword evidence="3" id="KW-1185">Reference proteome</keyword>
<dbReference type="PATRIC" id="fig|33036.3.peg.1480"/>
<keyword evidence="1" id="KW-0812">Transmembrane</keyword>
<accession>A0A133KCR5</accession>
<organism evidence="2 3">
    <name type="scientific">Anaerococcus tetradius</name>
    <dbReference type="NCBI Taxonomy" id="33036"/>
    <lineage>
        <taxon>Bacteria</taxon>
        <taxon>Bacillati</taxon>
        <taxon>Bacillota</taxon>
        <taxon>Tissierellia</taxon>
        <taxon>Tissierellales</taxon>
        <taxon>Peptoniphilaceae</taxon>
        <taxon>Anaerococcus</taxon>
    </lineage>
</organism>
<proteinExistence type="predicted"/>
<evidence type="ECO:0000256" key="1">
    <source>
        <dbReference type="SAM" id="Phobius"/>
    </source>
</evidence>
<dbReference type="STRING" id="33036.HMPREF3200_01496"/>
<dbReference type="Proteomes" id="UP000070383">
    <property type="component" value="Unassembled WGS sequence"/>
</dbReference>